<dbReference type="GeneID" id="33561475"/>
<organism evidence="1 2">
    <name type="scientific">Lobosporangium transversale</name>
    <dbReference type="NCBI Taxonomy" id="64571"/>
    <lineage>
        <taxon>Eukaryota</taxon>
        <taxon>Fungi</taxon>
        <taxon>Fungi incertae sedis</taxon>
        <taxon>Mucoromycota</taxon>
        <taxon>Mortierellomycotina</taxon>
        <taxon>Mortierellomycetes</taxon>
        <taxon>Mortierellales</taxon>
        <taxon>Mortierellaceae</taxon>
        <taxon>Lobosporangium</taxon>
    </lineage>
</organism>
<reference evidence="1 2" key="1">
    <citation type="submission" date="2016-07" db="EMBL/GenBank/DDBJ databases">
        <title>Pervasive Adenine N6-methylation of Active Genes in Fungi.</title>
        <authorList>
            <consortium name="DOE Joint Genome Institute"/>
            <person name="Mondo S.J."/>
            <person name="Dannebaum R.O."/>
            <person name="Kuo R.C."/>
            <person name="Labutti K."/>
            <person name="Haridas S."/>
            <person name="Kuo A."/>
            <person name="Salamov A."/>
            <person name="Ahrendt S.R."/>
            <person name="Lipzen A."/>
            <person name="Sullivan W."/>
            <person name="Andreopoulos W.B."/>
            <person name="Clum A."/>
            <person name="Lindquist E."/>
            <person name="Daum C."/>
            <person name="Ramamoorthy G.K."/>
            <person name="Gryganskyi A."/>
            <person name="Culley D."/>
            <person name="Magnuson J.K."/>
            <person name="James T.Y."/>
            <person name="O'Malley M.A."/>
            <person name="Stajich J.E."/>
            <person name="Spatafora J.W."/>
            <person name="Visel A."/>
            <person name="Grigoriev I.V."/>
        </authorList>
    </citation>
    <scope>NUCLEOTIDE SEQUENCE [LARGE SCALE GENOMIC DNA]</scope>
    <source>
        <strain evidence="1 2">NRRL 3116</strain>
    </source>
</reference>
<dbReference type="RefSeq" id="XP_021878078.1">
    <property type="nucleotide sequence ID" value="XM_022019630.1"/>
</dbReference>
<dbReference type="InParanoid" id="A0A1Y2GDB5"/>
<accession>A0A1Y2GDB5</accession>
<evidence type="ECO:0000313" key="1">
    <source>
        <dbReference type="EMBL" id="ORZ07712.1"/>
    </source>
</evidence>
<comment type="caution">
    <text evidence="1">The sequence shown here is derived from an EMBL/GenBank/DDBJ whole genome shotgun (WGS) entry which is preliminary data.</text>
</comment>
<dbReference type="AlphaFoldDB" id="A0A1Y2GDB5"/>
<keyword evidence="2" id="KW-1185">Reference proteome</keyword>
<protein>
    <submittedName>
        <fullName evidence="1">Uncharacterized protein</fullName>
    </submittedName>
</protein>
<name>A0A1Y2GDB5_9FUNG</name>
<proteinExistence type="predicted"/>
<sequence>MLFFYLFIFEARTCLCDFACFLFFLNAFLDKKAFFYPTPKGSQEQQQNSVYTCANVLYFQYMQIYKHTLIDNRNRKCAPPHKKSH</sequence>
<evidence type="ECO:0000313" key="2">
    <source>
        <dbReference type="Proteomes" id="UP000193648"/>
    </source>
</evidence>
<dbReference type="Proteomes" id="UP000193648">
    <property type="component" value="Unassembled WGS sequence"/>
</dbReference>
<dbReference type="EMBL" id="MCFF01000040">
    <property type="protein sequence ID" value="ORZ07712.1"/>
    <property type="molecule type" value="Genomic_DNA"/>
</dbReference>
<gene>
    <name evidence="1" type="ORF">BCR41DRAFT_157905</name>
</gene>